<dbReference type="HAMAP" id="MF_04100">
    <property type="entry name" value="DPOL_T4"/>
    <property type="match status" value="1"/>
</dbReference>
<dbReference type="Gene3D" id="3.90.1600.10">
    <property type="entry name" value="Palm domain of DNA polymerase"/>
    <property type="match status" value="1"/>
</dbReference>
<feature type="binding site" evidence="13">
    <location>
        <position position="620"/>
    </location>
    <ligand>
        <name>Mg(2+)</name>
        <dbReference type="ChEBI" id="CHEBI:18420"/>
        <label>3</label>
        <note>catalytic; for polymerase activity</note>
    </ligand>
</feature>
<dbReference type="InterPro" id="IPR017964">
    <property type="entry name" value="DNA-dir_DNA_pol_B_CS"/>
</dbReference>
<dbReference type="GO" id="GO:0046872">
    <property type="term" value="F:metal ion binding"/>
    <property type="evidence" value="ECO:0007669"/>
    <property type="project" value="UniProtKB-KW"/>
</dbReference>
<dbReference type="InterPro" id="IPR006134">
    <property type="entry name" value="DNA-dir_DNA_pol_B_multi_dom"/>
</dbReference>
<evidence type="ECO:0000256" key="8">
    <source>
        <dbReference type="ARBA" id="ARBA00022839"/>
    </source>
</evidence>
<keyword evidence="5 13" id="KW-0235">DNA replication</keyword>
<keyword evidence="6 13" id="KW-0540">Nuclease</keyword>
<evidence type="ECO:0000256" key="13">
    <source>
        <dbReference type="HAMAP-Rule" id="MF_04100"/>
    </source>
</evidence>
<dbReference type="GO" id="GO:0003887">
    <property type="term" value="F:DNA-directed DNA polymerase activity"/>
    <property type="evidence" value="ECO:0007669"/>
    <property type="project" value="UniProtKB-UniRule"/>
</dbReference>
<dbReference type="InterPro" id="IPR006133">
    <property type="entry name" value="DNA-dir_DNA_pol_B_exonuc"/>
</dbReference>
<feature type="binding site" evidence="13">
    <location>
        <position position="479"/>
    </location>
    <ligand>
        <name>substrate</name>
    </ligand>
</feature>
<dbReference type="PANTHER" id="PTHR10322">
    <property type="entry name" value="DNA POLYMERASE CATALYTIC SUBUNIT"/>
    <property type="match status" value="1"/>
</dbReference>
<evidence type="ECO:0000256" key="9">
    <source>
        <dbReference type="ARBA" id="ARBA00022932"/>
    </source>
</evidence>
<dbReference type="InterPro" id="IPR023211">
    <property type="entry name" value="DNA_pol_palm_dom_sf"/>
</dbReference>
<dbReference type="GO" id="GO:0003677">
    <property type="term" value="F:DNA binding"/>
    <property type="evidence" value="ECO:0007669"/>
    <property type="project" value="UniProtKB-UniRule"/>
</dbReference>
<dbReference type="GO" id="GO:0006261">
    <property type="term" value="P:DNA-templated DNA replication"/>
    <property type="evidence" value="ECO:0007669"/>
    <property type="project" value="TreeGrafter"/>
</dbReference>
<dbReference type="EC" id="2.7.7.7" evidence="2 13"/>
<feature type="site" description="Optimization of metal coordination by the polymerase active site" evidence="13">
    <location>
        <position position="703"/>
    </location>
</feature>
<feature type="binding site" evidence="13">
    <location>
        <begin position="411"/>
        <end position="413"/>
    </location>
    <ligand>
        <name>substrate</name>
    </ligand>
</feature>
<evidence type="ECO:0000256" key="3">
    <source>
        <dbReference type="ARBA" id="ARBA00022679"/>
    </source>
</evidence>
<evidence type="ECO:0000259" key="16">
    <source>
        <dbReference type="Pfam" id="PF03104"/>
    </source>
</evidence>
<feature type="binding site" evidence="13">
    <location>
        <position position="409"/>
    </location>
    <ligand>
        <name>Mg(2+)</name>
        <dbReference type="ChEBI" id="CHEBI:18420"/>
        <label>4</label>
        <note>catalytic; for polymerase activity</note>
    </ligand>
</feature>
<dbReference type="Gene3D" id="1.20.1280.300">
    <property type="match status" value="1"/>
</dbReference>
<dbReference type="InterPro" id="IPR012337">
    <property type="entry name" value="RNaseH-like_sf"/>
</dbReference>
<dbReference type="InterPro" id="IPR043502">
    <property type="entry name" value="DNA/RNA_pol_sf"/>
</dbReference>
<comment type="subunit">
    <text evidence="13">Part of the replicase complex that includes the DNA polymerase, the polymerase clamp, the clamp loader complex, the single-stranded DNA binding protein, and the primase/helicase. Interacts with the polymerase clamp; this interaction constitutes the polymerase holoenzyme.</text>
</comment>
<comment type="domain">
    <text evidence="13">The N-terminus contains the 3'-5' exonuclease activity. The C-terminus contains the polymerase activity and is involved in binding to the polymerase clamp protein. A beta hairpin structure is necessary for the proofreading function of the polymerase.</text>
</comment>
<gene>
    <name evidence="17" type="ORF">RB33_047</name>
</gene>
<feature type="region of interest" description="Binding of DNA in B-conformation" evidence="13">
    <location>
        <begin position="702"/>
        <end position="705"/>
    </location>
</feature>
<evidence type="ECO:0000256" key="5">
    <source>
        <dbReference type="ARBA" id="ARBA00022705"/>
    </source>
</evidence>
<dbReference type="SUPFAM" id="SSF53098">
    <property type="entry name" value="Ribonuclease H-like"/>
    <property type="match status" value="1"/>
</dbReference>
<dbReference type="GO" id="GO:0008408">
    <property type="term" value="F:3'-5' exonuclease activity"/>
    <property type="evidence" value="ECO:0007669"/>
    <property type="project" value="UniProtKB-UniRule"/>
</dbReference>
<reference evidence="17 18" key="1">
    <citation type="submission" date="2014-09" db="EMBL/GenBank/DDBJ databases">
        <title>Complete Genome Sequences of T4-like Bacteriophages RB3, RB5, RB6, RB7, RB9, RB10, RB27, RB33, RB55, RB59, and RB68.</title>
        <authorList>
            <person name="Yaung S.J."/>
            <person name="Esvelt K.M."/>
            <person name="Church G.M."/>
        </authorList>
    </citation>
    <scope>NUCLEOTIDE SEQUENCE [LARGE SCALE GENOMIC DNA]</scope>
</reference>
<dbReference type="EMBL" id="KM607001">
    <property type="protein sequence ID" value="AIT74685.1"/>
    <property type="molecule type" value="Genomic_DNA"/>
</dbReference>
<name>A0A097J690_BPR32</name>
<dbReference type="PRINTS" id="PR00106">
    <property type="entry name" value="DNAPOLB"/>
</dbReference>
<feature type="region of interest" description="3'-5'exonuclease" evidence="13">
    <location>
        <begin position="101"/>
        <end position="337"/>
    </location>
</feature>
<protein>
    <recommendedName>
        <fullName evidence="2 13">DNA-directed DNA polymerase</fullName>
        <ecNumber evidence="2 13">2.7.7.7</ecNumber>
        <ecNumber evidence="13">3.1.11.-</ecNumber>
    </recommendedName>
</protein>
<dbReference type="PANTHER" id="PTHR10322:SF23">
    <property type="entry name" value="DNA POLYMERASE DELTA CATALYTIC SUBUNIT"/>
    <property type="match status" value="1"/>
</dbReference>
<sequence length="898" mass="103623">MKEFYISIETVGNNIVERYIDENGKERTREVEYLPTMFRHCKEESKYKDIYGKNCAPQKFPSMKDARDWMKRMEDIGLEALGMNDFKLAYISDTYGSEIVYDRKFVRVANCDIEVTGDKFPDPMKAEYEIDAITHYDSIDDRFYVFDLLNSMYGSVSKWDAKLAAKLDCEGGDEVPQEILDRVIYMPFDNERDMLMEYINLWEQKRPAIFTGWNIEGFDVPYIMNRVKMVLGERSMKRFSPIGRVKSKLIQNMYGSKEIYSIDGVSILDYLDLYKKFAFTNLPSFSLESVAQHETKKGKLPYDGPINKLRETNHQRYISYNIIDVESVQAIDKIRGFIDLVLSMSYYAKMPFSGVMSPIKTWDAIIFNSLKGEHKVIPQQGSHVKQSFPGAFVFEPKPIARRYIMSFDLTSLYPSIIRQVNISPETIRGQFKVHPIHEYIAGTAPKPSDEYSCSPNGWMYDKHQEGIIPKEIAKVFFQRKDWKKKMFAEEMNAEAIKKIIMKGAGSCSTKPEVERYVKFNDDFLNELSNYTESVLNSLIEECEKAATLANTNQLNRKILINSLYGALGNIHFRYYDLRNATAITIFGQVGIQWIARKINEYLNKVCGTNDEDFIAAGDTDSVYVCVDKVIEKVGLDRFKEQNDLVEFMNQFGKKKMEPMIDVAYRELCDYMNNREHLMHMDREAISCPPLGSKGVGGFWKAKKRYALNVYDMEDKRFAEPHLKIMGMETQQSSTPKAVQEALEESIRRILQEGEESVQEYYKNFEKEYRQLDYKVIAEVKTANDIAKYDDKGWPGFKCPFHIRGVLTYRRAVSGLGVAPILDGNKVMVLPLREGNPFGDKCIAWPSGTELPKEIRSDVLSWIDHSTLFQKSFVKPLAGMCESAGMDYEEKASLDFLFG</sequence>
<evidence type="ECO:0000313" key="17">
    <source>
        <dbReference type="EMBL" id="AIT74685.1"/>
    </source>
</evidence>
<dbReference type="EC" id="3.1.11.-" evidence="13"/>
<proteinExistence type="inferred from homology"/>
<feature type="binding site" evidence="13">
    <location>
        <position position="408"/>
    </location>
    <ligand>
        <name>Mg(2+)</name>
        <dbReference type="ChEBI" id="CHEBI:18420"/>
        <label>4</label>
        <note>catalytic; for polymerase activity</note>
    </ligand>
</feature>
<keyword evidence="13" id="KW-0460">Magnesium</keyword>
<feature type="binding site" evidence="13">
    <location>
        <position position="324"/>
    </location>
    <ligand>
        <name>Mg(2+)</name>
        <dbReference type="ChEBI" id="CHEBI:18420"/>
        <label>1</label>
        <note>catalytic; for 3'-5' exonuclease activity</note>
    </ligand>
</feature>
<feature type="binding site" evidence="13">
    <location>
        <position position="557"/>
    </location>
    <ligand>
        <name>substrate</name>
    </ligand>
</feature>
<keyword evidence="10 13" id="KW-1194">Viral DNA replication</keyword>
<keyword evidence="3 13" id="KW-0808">Transferase</keyword>
<keyword evidence="13" id="KW-0511">Multifunctional enzyme</keyword>
<evidence type="ECO:0000256" key="1">
    <source>
        <dbReference type="ARBA" id="ARBA00005755"/>
    </source>
</evidence>
<dbReference type="PROSITE" id="PS00116">
    <property type="entry name" value="DNA_POLYMERASE_B"/>
    <property type="match status" value="1"/>
</dbReference>
<keyword evidence="4 13" id="KW-0548">Nucleotidyltransferase</keyword>
<dbReference type="SUPFAM" id="SSF56672">
    <property type="entry name" value="DNA/RNA polymerases"/>
    <property type="match status" value="1"/>
</dbReference>
<feature type="region of interest" description="Polymerase" evidence="13">
    <location>
        <begin position="377"/>
        <end position="898"/>
    </location>
</feature>
<evidence type="ECO:0000256" key="12">
    <source>
        <dbReference type="ARBA" id="ARBA00049244"/>
    </source>
</evidence>
<comment type="similarity">
    <text evidence="1 13 14">Belongs to the DNA polymerase type-B family.</text>
</comment>
<feature type="domain" description="DNA-directed DNA polymerase family B multifunctional" evidence="15">
    <location>
        <begin position="542"/>
        <end position="627"/>
    </location>
</feature>
<dbReference type="Pfam" id="PF03104">
    <property type="entry name" value="DNA_pol_B_exo1"/>
    <property type="match status" value="1"/>
</dbReference>
<keyword evidence="8 13" id="KW-0269">Exonuclease</keyword>
<dbReference type="Gene3D" id="3.30.342.10">
    <property type="entry name" value="DNA Polymerase, chain B, domain 1"/>
    <property type="match status" value="1"/>
</dbReference>
<dbReference type="Pfam" id="PF00136">
    <property type="entry name" value="DNA_pol_B"/>
    <property type="match status" value="2"/>
</dbReference>
<dbReference type="Gene3D" id="3.30.420.10">
    <property type="entry name" value="Ribonuclease H-like superfamily/Ribonuclease H"/>
    <property type="match status" value="1"/>
</dbReference>
<comment type="cofactor">
    <cofactor evidence="13">
        <name>Mg(2+)</name>
        <dbReference type="ChEBI" id="CHEBI:18420"/>
    </cofactor>
</comment>
<dbReference type="Proteomes" id="UP000029931">
    <property type="component" value="Genome"/>
</dbReference>
<feature type="binding site" evidence="13">
    <location>
        <position position="408"/>
    </location>
    <ligand>
        <name>Mg(2+)</name>
        <dbReference type="ChEBI" id="CHEBI:18420"/>
        <label>3</label>
        <note>catalytic; for polymerase activity</note>
    </ligand>
</feature>
<keyword evidence="7 13" id="KW-0378">Hydrolase</keyword>
<evidence type="ECO:0000259" key="15">
    <source>
        <dbReference type="Pfam" id="PF00136"/>
    </source>
</evidence>
<feature type="region of interest" description="Beta hairpin" evidence="13">
    <location>
        <begin position="245"/>
        <end position="261"/>
    </location>
</feature>
<evidence type="ECO:0000256" key="4">
    <source>
        <dbReference type="ARBA" id="ARBA00022695"/>
    </source>
</evidence>
<evidence type="ECO:0000256" key="14">
    <source>
        <dbReference type="RuleBase" id="RU000442"/>
    </source>
</evidence>
<feature type="binding site" evidence="13">
    <location>
        <position position="219"/>
    </location>
    <ligand>
        <name>Mg(2+)</name>
        <dbReference type="ChEBI" id="CHEBI:18420"/>
        <label>2</label>
        <note>catalytic; for 3'-5' exonuclease activity</note>
    </ligand>
</feature>
<dbReference type="Gene3D" id="3.40.1820.10">
    <property type="entry name" value="DnaQ-like 3'-5' exonuclease"/>
    <property type="match status" value="1"/>
</dbReference>
<dbReference type="InterPro" id="IPR034749">
    <property type="entry name" value="DPOL_T4"/>
</dbReference>
<feature type="region of interest" description="Interaction with the polymerase clamp" evidence="13">
    <location>
        <begin position="893"/>
        <end position="898"/>
    </location>
</feature>
<evidence type="ECO:0000256" key="7">
    <source>
        <dbReference type="ARBA" id="ARBA00022801"/>
    </source>
</evidence>
<dbReference type="SMART" id="SM00486">
    <property type="entry name" value="POLBc"/>
    <property type="match status" value="1"/>
</dbReference>
<dbReference type="GO" id="GO:0039686">
    <property type="term" value="P:bidirectional double-stranded viral DNA replication"/>
    <property type="evidence" value="ECO:0007669"/>
    <property type="project" value="UniProtKB-UniRule"/>
</dbReference>
<feature type="binding site" evidence="13">
    <location>
        <position position="324"/>
    </location>
    <ligand>
        <name>Mg(2+)</name>
        <dbReference type="ChEBI" id="CHEBI:18420"/>
        <label>2</label>
        <note>catalytic; for 3'-5' exonuclease activity</note>
    </ligand>
</feature>
<feature type="binding site" evidence="13">
    <location>
        <position position="114"/>
    </location>
    <ligand>
        <name>Mg(2+)</name>
        <dbReference type="ChEBI" id="CHEBI:18420"/>
        <label>1</label>
        <note>catalytic; for 3'-5' exonuclease activity</note>
    </ligand>
</feature>
<feature type="site" description="Essential for viral replication" evidence="13">
    <location>
        <position position="711"/>
    </location>
</feature>
<evidence type="ECO:0000256" key="6">
    <source>
        <dbReference type="ARBA" id="ARBA00022722"/>
    </source>
</evidence>
<feature type="domain" description="DNA-directed DNA polymerase family B multifunctional" evidence="15">
    <location>
        <begin position="365"/>
        <end position="492"/>
    </location>
</feature>
<comment type="function">
    <text evidence="13">Replicates the viral genomic DNA. This polymerase possesses two enzymatic activities: DNA synthesis (polymerase) and an exonucleolytic activity that degrades single-stranded DNA in the 3'- to 5'-direction for proofreading purpose.</text>
</comment>
<feature type="binding site" evidence="13">
    <location>
        <position position="112"/>
    </location>
    <ligand>
        <name>Mg(2+)</name>
        <dbReference type="ChEBI" id="CHEBI:18420"/>
        <label>1</label>
        <note>catalytic; for 3'-5' exonuclease activity</note>
    </ligand>
</feature>
<organism evidence="17 18">
    <name type="scientific">Enterobacteria phage RB33</name>
    <dbReference type="NCBI Taxonomy" id="134822"/>
    <lineage>
        <taxon>Viruses</taxon>
        <taxon>Duplodnaviria</taxon>
        <taxon>Heunggongvirae</taxon>
        <taxon>Uroviricota</taxon>
        <taxon>Caudoviricetes</taxon>
        <taxon>Pantevenvirales</taxon>
        <taxon>Straboviridae</taxon>
        <taxon>Tevenvirinae</taxon>
        <taxon>Tequatrovirus</taxon>
        <taxon>Enterobacteria phage RB32</taxon>
    </lineage>
</organism>
<keyword evidence="13" id="KW-0479">Metal-binding</keyword>
<feature type="binding site" evidence="13">
    <location>
        <position position="620"/>
    </location>
    <ligand>
        <name>Mg(2+)</name>
        <dbReference type="ChEBI" id="CHEBI:18420"/>
        <label>4</label>
        <note>catalytic; for polymerase activity</note>
    </ligand>
</feature>
<evidence type="ECO:0000256" key="2">
    <source>
        <dbReference type="ARBA" id="ARBA00012417"/>
    </source>
</evidence>
<dbReference type="InterPro" id="IPR036397">
    <property type="entry name" value="RNaseH_sf"/>
</dbReference>
<accession>A0A097J690</accession>
<dbReference type="GO" id="GO:0000166">
    <property type="term" value="F:nucleotide binding"/>
    <property type="evidence" value="ECO:0007669"/>
    <property type="project" value="UniProtKB-UniRule"/>
</dbReference>
<evidence type="ECO:0000256" key="10">
    <source>
        <dbReference type="ARBA" id="ARBA00023109"/>
    </source>
</evidence>
<feature type="site" description="Optimization of metal coordination by the polymerase active site" evidence="13">
    <location>
        <position position="618"/>
    </location>
</feature>
<evidence type="ECO:0000313" key="18">
    <source>
        <dbReference type="Proteomes" id="UP000029931"/>
    </source>
</evidence>
<feature type="domain" description="DNA-directed DNA polymerase family B exonuclease" evidence="16">
    <location>
        <begin position="106"/>
        <end position="290"/>
    </location>
</feature>
<keyword evidence="9 13" id="KW-0239">DNA-directed DNA polymerase</keyword>
<comment type="catalytic activity">
    <reaction evidence="12 13 14">
        <text>DNA(n) + a 2'-deoxyribonucleoside 5'-triphosphate = DNA(n+1) + diphosphate</text>
        <dbReference type="Rhea" id="RHEA:22508"/>
        <dbReference type="Rhea" id="RHEA-COMP:17339"/>
        <dbReference type="Rhea" id="RHEA-COMP:17340"/>
        <dbReference type="ChEBI" id="CHEBI:33019"/>
        <dbReference type="ChEBI" id="CHEBI:61560"/>
        <dbReference type="ChEBI" id="CHEBI:173112"/>
        <dbReference type="EC" id="2.7.7.7"/>
    </reaction>
</comment>
<dbReference type="InterPro" id="IPR006172">
    <property type="entry name" value="DNA-dir_DNA_pol_B"/>
</dbReference>
<dbReference type="Gene3D" id="1.10.287.690">
    <property type="entry name" value="Helix hairpin bin"/>
    <property type="match status" value="1"/>
</dbReference>
<dbReference type="FunFam" id="3.30.420.10:FF:000072">
    <property type="entry name" value="DNA-directed DNA polymerase"/>
    <property type="match status" value="1"/>
</dbReference>
<keyword evidence="11 13" id="KW-0238">DNA-binding</keyword>
<evidence type="ECO:0000256" key="11">
    <source>
        <dbReference type="ARBA" id="ARBA00023125"/>
    </source>
</evidence>
<dbReference type="InterPro" id="IPR050240">
    <property type="entry name" value="DNA_pol_type-B"/>
</dbReference>